<dbReference type="AlphaFoldDB" id="A0A9W6RR77"/>
<dbReference type="EMBL" id="BSTJ01000014">
    <property type="protein sequence ID" value="GLY80248.1"/>
    <property type="molecule type" value="Genomic_DNA"/>
</dbReference>
<evidence type="ECO:0000313" key="1">
    <source>
        <dbReference type="EMBL" id="GLY80248.1"/>
    </source>
</evidence>
<dbReference type="RefSeq" id="WP_285632946.1">
    <property type="nucleotide sequence ID" value="NZ_BSTJ01000014.1"/>
</dbReference>
<organism evidence="1 2">
    <name type="scientific">Actinoallomurus iriomotensis</name>
    <dbReference type="NCBI Taxonomy" id="478107"/>
    <lineage>
        <taxon>Bacteria</taxon>
        <taxon>Bacillati</taxon>
        <taxon>Actinomycetota</taxon>
        <taxon>Actinomycetes</taxon>
        <taxon>Streptosporangiales</taxon>
        <taxon>Thermomonosporaceae</taxon>
        <taxon>Actinoallomurus</taxon>
    </lineage>
</organism>
<reference evidence="1" key="1">
    <citation type="submission" date="2023-03" db="EMBL/GenBank/DDBJ databases">
        <title>Actinoallomurus iriomotensis NBRC 103681.</title>
        <authorList>
            <person name="Ichikawa N."/>
            <person name="Sato H."/>
            <person name="Tonouchi N."/>
        </authorList>
    </citation>
    <scope>NUCLEOTIDE SEQUENCE</scope>
    <source>
        <strain evidence="1">NBRC 103681</strain>
    </source>
</reference>
<comment type="caution">
    <text evidence="1">The sequence shown here is derived from an EMBL/GenBank/DDBJ whole genome shotgun (WGS) entry which is preliminary data.</text>
</comment>
<sequence length="391" mass="41687">MTMELAPMTLRTTGPRTPRYAVWDWTCPSLTQEAAWHAALRAIRAQEEGRTGGRVTWTVLDGRVVDTRRHEDGAALPAEDDDGFAGWYARVEAAYGSGTPVLFYARDLARHDRDLFEVVLSAIGGSPDAFPLPRNRLDVEVFGGDYRRTPGGVHREYSVNRHFVLAGTKAMHMWPGDDWIPAGAERRHTTGFLPGVGEEHLSLPDPAAADASSRVLRASAGQVFAWVNGLWHIGETEGPAVGLNLASYMASFDADEAPFTLEATEEGRVTRDWVEAYRSYLDTPYGAPPGSDAALAAASAFGIEGAPPRTPAGEPPAKVVAVTHAPLLWCAEEDHVTVATHGRSARFAATVASWLAEVGRLPVGGSCEVPSGAAHCALAAWLVAGSAVAGA</sequence>
<accession>A0A9W6RR77</accession>
<protein>
    <recommendedName>
        <fullName evidence="3">Phytanoyl-CoA dioxygenase</fullName>
    </recommendedName>
</protein>
<evidence type="ECO:0000313" key="2">
    <source>
        <dbReference type="Proteomes" id="UP001165135"/>
    </source>
</evidence>
<dbReference type="Proteomes" id="UP001165135">
    <property type="component" value="Unassembled WGS sequence"/>
</dbReference>
<gene>
    <name evidence="1" type="ORF">Airi01_085150</name>
</gene>
<name>A0A9W6RR77_9ACTN</name>
<proteinExistence type="predicted"/>
<evidence type="ECO:0008006" key="3">
    <source>
        <dbReference type="Google" id="ProtNLM"/>
    </source>
</evidence>